<dbReference type="Proteomes" id="UP000198688">
    <property type="component" value="Chromosome I"/>
</dbReference>
<keyword evidence="1" id="KW-0732">Signal</keyword>
<dbReference type="PANTHER" id="PTHR43784:SF2">
    <property type="entry name" value="GDSL-LIKE LIPASE_ACYLHYDROLASE, PUTATIVE (AFU_ORTHOLOGUE AFUA_2G00820)-RELATED"/>
    <property type="match status" value="1"/>
</dbReference>
<dbReference type="EMBL" id="LT629758">
    <property type="protein sequence ID" value="SDT20957.1"/>
    <property type="molecule type" value="Genomic_DNA"/>
</dbReference>
<evidence type="ECO:0000313" key="3">
    <source>
        <dbReference type="EMBL" id="SDT20957.1"/>
    </source>
</evidence>
<feature type="signal peptide" evidence="1">
    <location>
        <begin position="1"/>
        <end position="25"/>
    </location>
</feature>
<dbReference type="OrthoDB" id="1828825at2"/>
<dbReference type="Pfam" id="PF13472">
    <property type="entry name" value="Lipase_GDSL_2"/>
    <property type="match status" value="1"/>
</dbReference>
<dbReference type="AlphaFoldDB" id="A0A1H1YHQ0"/>
<dbReference type="PANTHER" id="PTHR43784">
    <property type="entry name" value="GDSL-LIKE LIPASE/ACYLHYDROLASE, PUTATIVE (AFU_ORTHOLOGUE AFUA_2G00820)-RELATED"/>
    <property type="match status" value="1"/>
</dbReference>
<dbReference type="InterPro" id="IPR013830">
    <property type="entry name" value="SGNH_hydro"/>
</dbReference>
<organism evidence="3 4">
    <name type="scientific">Actinoplanes derwentensis</name>
    <dbReference type="NCBI Taxonomy" id="113562"/>
    <lineage>
        <taxon>Bacteria</taxon>
        <taxon>Bacillati</taxon>
        <taxon>Actinomycetota</taxon>
        <taxon>Actinomycetes</taxon>
        <taxon>Micromonosporales</taxon>
        <taxon>Micromonosporaceae</taxon>
        <taxon>Actinoplanes</taxon>
    </lineage>
</organism>
<feature type="domain" description="SGNH hydrolase-type esterase" evidence="2">
    <location>
        <begin position="205"/>
        <end position="391"/>
    </location>
</feature>
<dbReference type="InterPro" id="IPR036514">
    <property type="entry name" value="SGNH_hydro_sf"/>
</dbReference>
<protein>
    <submittedName>
        <fullName evidence="3">Lysophospholipase L1</fullName>
    </submittedName>
</protein>
<accession>A0A1H1YHQ0</accession>
<dbReference type="InterPro" id="IPR053140">
    <property type="entry name" value="GDSL_Rv0518-like"/>
</dbReference>
<dbReference type="RefSeq" id="WP_092544966.1">
    <property type="nucleotide sequence ID" value="NZ_BOMJ01000001.1"/>
</dbReference>
<reference evidence="3 4" key="1">
    <citation type="submission" date="2016-10" db="EMBL/GenBank/DDBJ databases">
        <authorList>
            <person name="de Groot N.N."/>
        </authorList>
    </citation>
    <scope>NUCLEOTIDE SEQUENCE [LARGE SCALE GENOMIC DNA]</scope>
    <source>
        <strain evidence="3 4">DSM 43941</strain>
    </source>
</reference>
<evidence type="ECO:0000256" key="1">
    <source>
        <dbReference type="SAM" id="SignalP"/>
    </source>
</evidence>
<dbReference type="SUPFAM" id="SSF52266">
    <property type="entry name" value="SGNH hydrolase"/>
    <property type="match status" value="1"/>
</dbReference>
<feature type="chain" id="PRO_5009266590" evidence="1">
    <location>
        <begin position="26"/>
        <end position="417"/>
    </location>
</feature>
<sequence length="417" mass="43711">MRAPIAFITLITLAAGAALPLPAVAAVDEVGIPSRAGVWAPAVEAMPADAGVVSDVTIRHVVYASAGGSAPRVRVSNLYGTAPLVVGHVDLAEQSLGGVAKTGSHHRLTFGGADTVTVPAGAERFSDPAVMTVTAGQNLLISVYVRENPGVVTAHRHALMNTYVSVPGDHADDDSSADFPGRRGSWYYLSGLDLLGPVAGGTIVAFGDSLTDGYSSTPLTNRRYPDYLARRLDAVRGGAKRTVVNAGIASNRVLRDSTGSTGGGLSALNRFEHDALSHENVRSVIVFEGVNDITGDATAAQLQEGYQRLADLAHQRGVTVYGATILPFGGFAAHNPAREAVRQQVNDWIRAGNAFDGYFDFDAKVCDPADRTRLRADYAHSDSLHLTDAGMSALADTVDLFALGTGPRQLPVTPCWA</sequence>
<dbReference type="Gene3D" id="3.40.50.1110">
    <property type="entry name" value="SGNH hydrolase"/>
    <property type="match status" value="1"/>
</dbReference>
<gene>
    <name evidence="3" type="ORF">SAMN04489716_2858</name>
</gene>
<keyword evidence="4" id="KW-1185">Reference proteome</keyword>
<evidence type="ECO:0000259" key="2">
    <source>
        <dbReference type="Pfam" id="PF13472"/>
    </source>
</evidence>
<dbReference type="STRING" id="113562.SAMN04489716_2858"/>
<evidence type="ECO:0000313" key="4">
    <source>
        <dbReference type="Proteomes" id="UP000198688"/>
    </source>
</evidence>
<dbReference type="CDD" id="cd01830">
    <property type="entry name" value="XynE_like"/>
    <property type="match status" value="1"/>
</dbReference>
<name>A0A1H1YHQ0_9ACTN</name>
<proteinExistence type="predicted"/>